<dbReference type="GO" id="GO:0003697">
    <property type="term" value="F:single-stranded DNA binding"/>
    <property type="evidence" value="ECO:0007669"/>
    <property type="project" value="TreeGrafter"/>
</dbReference>
<dbReference type="PANTHER" id="PTHR45861">
    <property type="entry name" value="DNA POLYMERASE ALPHA CATALYTIC SUBUNIT"/>
    <property type="match status" value="1"/>
</dbReference>
<dbReference type="PANTHER" id="PTHR45861:SF1">
    <property type="entry name" value="DNA POLYMERASE ALPHA CATALYTIC SUBUNIT"/>
    <property type="match status" value="1"/>
</dbReference>
<accession>A0A564YVI8</accession>
<evidence type="ECO:0000256" key="1">
    <source>
        <dbReference type="SAM" id="MobiDB-lite"/>
    </source>
</evidence>
<dbReference type="GO" id="GO:0003688">
    <property type="term" value="F:DNA replication origin binding"/>
    <property type="evidence" value="ECO:0007669"/>
    <property type="project" value="TreeGrafter"/>
</dbReference>
<evidence type="ECO:0000313" key="3">
    <source>
        <dbReference type="Proteomes" id="UP000321570"/>
    </source>
</evidence>
<feature type="non-terminal residue" evidence="2">
    <location>
        <position position="87"/>
    </location>
</feature>
<dbReference type="GO" id="GO:0003887">
    <property type="term" value="F:DNA-directed DNA polymerase activity"/>
    <property type="evidence" value="ECO:0007669"/>
    <property type="project" value="TreeGrafter"/>
</dbReference>
<name>A0A564YVI8_HYMDI</name>
<dbReference type="GO" id="GO:0006273">
    <property type="term" value="P:lagging strand elongation"/>
    <property type="evidence" value="ECO:0007669"/>
    <property type="project" value="TreeGrafter"/>
</dbReference>
<dbReference type="GO" id="GO:0003682">
    <property type="term" value="F:chromatin binding"/>
    <property type="evidence" value="ECO:0007669"/>
    <property type="project" value="TreeGrafter"/>
</dbReference>
<feature type="compositionally biased region" description="Basic and acidic residues" evidence="1">
    <location>
        <begin position="56"/>
        <end position="70"/>
    </location>
</feature>
<feature type="region of interest" description="Disordered" evidence="1">
    <location>
        <begin position="40"/>
        <end position="87"/>
    </location>
</feature>
<protein>
    <submittedName>
        <fullName evidence="2">Uncharacterized protein</fullName>
    </submittedName>
</protein>
<organism evidence="2 3">
    <name type="scientific">Hymenolepis diminuta</name>
    <name type="common">Rat tapeworm</name>
    <dbReference type="NCBI Taxonomy" id="6216"/>
    <lineage>
        <taxon>Eukaryota</taxon>
        <taxon>Metazoa</taxon>
        <taxon>Spiralia</taxon>
        <taxon>Lophotrochozoa</taxon>
        <taxon>Platyhelminthes</taxon>
        <taxon>Cestoda</taxon>
        <taxon>Eucestoda</taxon>
        <taxon>Cyclophyllidea</taxon>
        <taxon>Hymenolepididae</taxon>
        <taxon>Hymenolepis</taxon>
    </lineage>
</organism>
<keyword evidence="3" id="KW-1185">Reference proteome</keyword>
<dbReference type="Proteomes" id="UP000321570">
    <property type="component" value="Unassembled WGS sequence"/>
</dbReference>
<dbReference type="GO" id="GO:0006272">
    <property type="term" value="P:leading strand elongation"/>
    <property type="evidence" value="ECO:0007669"/>
    <property type="project" value="TreeGrafter"/>
</dbReference>
<dbReference type="EMBL" id="CABIJS010000432">
    <property type="protein sequence ID" value="VUZ51170.1"/>
    <property type="molecule type" value="Genomic_DNA"/>
</dbReference>
<sequence>MPLANQITSICGNVLSRTLAGGRSERNDALLLHAFTEQSYLPPEPVPSTRLQRGRGTKDDISDPQDELHEGRRKPAYAGGLVLDPKV</sequence>
<dbReference type="GO" id="GO:0005658">
    <property type="term" value="C:alpha DNA polymerase:primase complex"/>
    <property type="evidence" value="ECO:0007669"/>
    <property type="project" value="TreeGrafter"/>
</dbReference>
<dbReference type="GO" id="GO:1902975">
    <property type="term" value="P:mitotic DNA replication initiation"/>
    <property type="evidence" value="ECO:0007669"/>
    <property type="project" value="TreeGrafter"/>
</dbReference>
<reference evidence="2 3" key="1">
    <citation type="submission" date="2019-07" db="EMBL/GenBank/DDBJ databases">
        <authorList>
            <person name="Jastrzebski P J."/>
            <person name="Paukszto L."/>
            <person name="Jastrzebski P J."/>
        </authorList>
    </citation>
    <scope>NUCLEOTIDE SEQUENCE [LARGE SCALE GENOMIC DNA]</scope>
    <source>
        <strain evidence="2 3">WMS-il1</strain>
    </source>
</reference>
<proteinExistence type="predicted"/>
<dbReference type="Gene3D" id="6.10.10.100">
    <property type="match status" value="1"/>
</dbReference>
<evidence type="ECO:0000313" key="2">
    <source>
        <dbReference type="EMBL" id="VUZ51170.1"/>
    </source>
</evidence>
<dbReference type="AlphaFoldDB" id="A0A564YVI8"/>
<gene>
    <name evidence="2" type="ORF">WMSIL1_LOCUS9962</name>
</gene>